<gene>
    <name evidence="1" type="ORF">NCTC9149_00866</name>
</gene>
<dbReference type="EMBL" id="UGMX01000002">
    <property type="protein sequence ID" value="STW04516.1"/>
    <property type="molecule type" value="Genomic_DNA"/>
</dbReference>
<accession>A0A7H4NWF1</accession>
<reference evidence="1 2" key="1">
    <citation type="submission" date="2018-06" db="EMBL/GenBank/DDBJ databases">
        <authorList>
            <consortium name="Pathogen Informatics"/>
            <person name="Doyle S."/>
        </authorList>
    </citation>
    <scope>NUCLEOTIDE SEQUENCE [LARGE SCALE GENOMIC DNA]</scope>
    <source>
        <strain evidence="1 2">NCTC9149</strain>
    </source>
</reference>
<dbReference type="Proteomes" id="UP000254571">
    <property type="component" value="Unassembled WGS sequence"/>
</dbReference>
<evidence type="ECO:0000313" key="1">
    <source>
        <dbReference type="EMBL" id="STW04516.1"/>
    </source>
</evidence>
<name>A0A7H4NWF1_9ENTR</name>
<protein>
    <submittedName>
        <fullName evidence="1">Short-chain dehydrogenase</fullName>
    </submittedName>
</protein>
<organism evidence="1 2">
    <name type="scientific">Klebsiella grimontii</name>
    <dbReference type="NCBI Taxonomy" id="2058152"/>
    <lineage>
        <taxon>Bacteria</taxon>
        <taxon>Pseudomonadati</taxon>
        <taxon>Pseudomonadota</taxon>
        <taxon>Gammaproteobacteria</taxon>
        <taxon>Enterobacterales</taxon>
        <taxon>Enterobacteriaceae</taxon>
        <taxon>Klebsiella/Raoultella group</taxon>
        <taxon>Klebsiella</taxon>
    </lineage>
</organism>
<sequence>MAIGINGRANGELIAADDAAGRMKQIEVAGLCFGIKRALNGEGTDMATGGERGFPAEKLKLEVQRGLPAFLFCANTVPCNVAPLQNQDKTAAKSIDRGGTIPII</sequence>
<comment type="caution">
    <text evidence="1">The sequence shown here is derived from an EMBL/GenBank/DDBJ whole genome shotgun (WGS) entry which is preliminary data.</text>
</comment>
<proteinExistence type="predicted"/>
<dbReference type="AlphaFoldDB" id="A0A7H4NWF1"/>
<evidence type="ECO:0000313" key="2">
    <source>
        <dbReference type="Proteomes" id="UP000254571"/>
    </source>
</evidence>